<keyword evidence="2" id="KW-0560">Oxidoreductase</keyword>
<reference evidence="2 3" key="1">
    <citation type="journal article" date="2014" name="Int. J. Syst. Evol. Microbiol.">
        <title>Jeotgalibaca dankookensis gen. nov., sp. nov., a member of the family Carnobacteriaceae, isolated from seujeot (Korean traditional food).</title>
        <authorList>
            <person name="Lee D.G."/>
            <person name="Trujillo M.E."/>
            <person name="Kang H."/>
            <person name="Ahn T.Y."/>
        </authorList>
    </citation>
    <scope>NUCLEOTIDE SEQUENCE [LARGE SCALE GENOMIC DNA]</scope>
    <source>
        <strain evidence="2 3">EX-07</strain>
    </source>
</reference>
<gene>
    <name evidence="2" type="primary">puuB_2</name>
    <name evidence="2" type="ORF">BW727_101656</name>
</gene>
<dbReference type="Gene3D" id="3.30.9.10">
    <property type="entry name" value="D-Amino Acid Oxidase, subunit A, domain 2"/>
    <property type="match status" value="1"/>
</dbReference>
<dbReference type="InterPro" id="IPR036188">
    <property type="entry name" value="FAD/NAD-bd_sf"/>
</dbReference>
<dbReference type="GO" id="GO:0005737">
    <property type="term" value="C:cytoplasm"/>
    <property type="evidence" value="ECO:0007669"/>
    <property type="project" value="TreeGrafter"/>
</dbReference>
<dbReference type="OrthoDB" id="571248at2"/>
<dbReference type="AlphaFoldDB" id="A0A1S6IR44"/>
<evidence type="ECO:0000313" key="2">
    <source>
        <dbReference type="EMBL" id="AQS54022.1"/>
    </source>
</evidence>
<dbReference type="Gene3D" id="3.50.50.60">
    <property type="entry name" value="FAD/NAD(P)-binding domain"/>
    <property type="match status" value="1"/>
</dbReference>
<accession>A0A1S6IR44</accession>
<dbReference type="SUPFAM" id="SSF51905">
    <property type="entry name" value="FAD/NAD(P)-binding domain"/>
    <property type="match status" value="1"/>
</dbReference>
<dbReference type="KEGG" id="jda:BW727_101656"/>
<dbReference type="EMBL" id="CP019728">
    <property type="protein sequence ID" value="AQS54022.1"/>
    <property type="molecule type" value="Genomic_DNA"/>
</dbReference>
<keyword evidence="3" id="KW-1185">Reference proteome</keyword>
<evidence type="ECO:0000259" key="1">
    <source>
        <dbReference type="Pfam" id="PF01266"/>
    </source>
</evidence>
<name>A0A1S6IR44_9LACT</name>
<protein>
    <submittedName>
        <fullName evidence="2">Gamma-glutamylputrescine oxidoreductase</fullName>
        <ecNumber evidence="2">1.4.3.-</ecNumber>
    </submittedName>
</protein>
<dbReference type="PANTHER" id="PTHR13847">
    <property type="entry name" value="SARCOSINE DEHYDROGENASE-RELATED"/>
    <property type="match status" value="1"/>
</dbReference>
<dbReference type="Proteomes" id="UP000188993">
    <property type="component" value="Chromosome"/>
</dbReference>
<sequence>MDLYAGNTYWNQTQPATSQFEKLKQDIHADVLIVGAGMSGTLCANVLSTRGLDVVVVEKKSVAYGSSVANTGMLQYCSDKSISQFAEDIGEEKAVLFYQMCLEAMDQLTELNRQLEGPTGYRLRDSINYASEEKDQERLMKDQKLFDKYGFPSEFLNRQELTERYQIDKAAALRTWHDAEVNPYQFIQSITKKNSEQGVTYYENTEVDLDQITTNSVQTVDGFVIHFNHLILGTGYTTIYPAIQDKCIQSRTYAFASAPITGDLWKDDVMVWETKRPYLYFRTTPDHRVIAGGRDEEINQVVEDPDKIRQINEEIAEEIETLFPHLNIDIEYVWNALFYGSKDGLPFIGADPSQANKYFLLGYEGNGTCYSMAGAVLLADLIEGKENPYQNLLRIDR</sequence>
<dbReference type="InterPro" id="IPR006076">
    <property type="entry name" value="FAD-dep_OxRdtase"/>
</dbReference>
<feature type="domain" description="FAD dependent oxidoreductase" evidence="1">
    <location>
        <begin position="30"/>
        <end position="381"/>
    </location>
</feature>
<dbReference type="STRING" id="708126.BW727_101656"/>
<dbReference type="RefSeq" id="WP_062471492.1">
    <property type="nucleotide sequence ID" value="NZ_BBYN01000030.1"/>
</dbReference>
<proteinExistence type="predicted"/>
<evidence type="ECO:0000313" key="3">
    <source>
        <dbReference type="Proteomes" id="UP000188993"/>
    </source>
</evidence>
<dbReference type="GO" id="GO:0016491">
    <property type="term" value="F:oxidoreductase activity"/>
    <property type="evidence" value="ECO:0007669"/>
    <property type="project" value="UniProtKB-KW"/>
</dbReference>
<dbReference type="EC" id="1.4.3.-" evidence="2"/>
<dbReference type="Pfam" id="PF01266">
    <property type="entry name" value="DAO"/>
    <property type="match status" value="1"/>
</dbReference>
<dbReference type="PANTHER" id="PTHR13847:SF201">
    <property type="entry name" value="PUTATIBE OXIDOREDUCTASE"/>
    <property type="match status" value="1"/>
</dbReference>
<organism evidence="2 3">
    <name type="scientific">Jeotgalibaca dankookensis</name>
    <dbReference type="NCBI Taxonomy" id="708126"/>
    <lineage>
        <taxon>Bacteria</taxon>
        <taxon>Bacillati</taxon>
        <taxon>Bacillota</taxon>
        <taxon>Bacilli</taxon>
        <taxon>Lactobacillales</taxon>
        <taxon>Carnobacteriaceae</taxon>
        <taxon>Jeotgalibaca</taxon>
    </lineage>
</organism>